<gene>
    <name evidence="1" type="ORF">BDY19DRAFT_416479</name>
</gene>
<dbReference type="EMBL" id="MU274902">
    <property type="protein sequence ID" value="KAI0093235.1"/>
    <property type="molecule type" value="Genomic_DNA"/>
</dbReference>
<protein>
    <submittedName>
        <fullName evidence="1">Uncharacterized protein</fullName>
    </submittedName>
</protein>
<sequence length="311" mass="34594">MLTEMESEGIRIVQSQQLMNCVQGVANLHHQFDFAVIDNCLVISITLFVYEWLLVFADEVKHIWTSRWTFVKVLYLWTRYSPIADTIFGFLTHFVFLTPAQCKLNDSINSFLVAAGIYSSELVLVWRTFALWQDSKRVKYSLAAIWILMFPVGLYSLIAFILSTVYAPQPFATQPGCNLIGASPVIAGDFISLTVLEISIVILTVVKGVQHVISAPGLAGVHYVRILYRDGVLFFVYLAVLSLANVLAPFLGSKSNALLLPTFLRIMHSALCCRVILHLRSAASADPRLLPSGFPPFPVADTVPVLQLTLV</sequence>
<proteinExistence type="predicted"/>
<keyword evidence="2" id="KW-1185">Reference proteome</keyword>
<dbReference type="Proteomes" id="UP001055072">
    <property type="component" value="Unassembled WGS sequence"/>
</dbReference>
<organism evidence="1 2">
    <name type="scientific">Irpex rosettiformis</name>
    <dbReference type="NCBI Taxonomy" id="378272"/>
    <lineage>
        <taxon>Eukaryota</taxon>
        <taxon>Fungi</taxon>
        <taxon>Dikarya</taxon>
        <taxon>Basidiomycota</taxon>
        <taxon>Agaricomycotina</taxon>
        <taxon>Agaricomycetes</taxon>
        <taxon>Polyporales</taxon>
        <taxon>Irpicaceae</taxon>
        <taxon>Irpex</taxon>
    </lineage>
</organism>
<comment type="caution">
    <text evidence="1">The sequence shown here is derived from an EMBL/GenBank/DDBJ whole genome shotgun (WGS) entry which is preliminary data.</text>
</comment>
<reference evidence="1" key="1">
    <citation type="journal article" date="2021" name="Environ. Microbiol.">
        <title>Gene family expansions and transcriptome signatures uncover fungal adaptations to wood decay.</title>
        <authorList>
            <person name="Hage H."/>
            <person name="Miyauchi S."/>
            <person name="Viragh M."/>
            <person name="Drula E."/>
            <person name="Min B."/>
            <person name="Chaduli D."/>
            <person name="Navarro D."/>
            <person name="Favel A."/>
            <person name="Norest M."/>
            <person name="Lesage-Meessen L."/>
            <person name="Balint B."/>
            <person name="Merenyi Z."/>
            <person name="de Eugenio L."/>
            <person name="Morin E."/>
            <person name="Martinez A.T."/>
            <person name="Baldrian P."/>
            <person name="Stursova M."/>
            <person name="Martinez M.J."/>
            <person name="Novotny C."/>
            <person name="Magnuson J.K."/>
            <person name="Spatafora J.W."/>
            <person name="Maurice S."/>
            <person name="Pangilinan J."/>
            <person name="Andreopoulos W."/>
            <person name="LaButti K."/>
            <person name="Hundley H."/>
            <person name="Na H."/>
            <person name="Kuo A."/>
            <person name="Barry K."/>
            <person name="Lipzen A."/>
            <person name="Henrissat B."/>
            <person name="Riley R."/>
            <person name="Ahrendt S."/>
            <person name="Nagy L.G."/>
            <person name="Grigoriev I.V."/>
            <person name="Martin F."/>
            <person name="Rosso M.N."/>
        </authorList>
    </citation>
    <scope>NUCLEOTIDE SEQUENCE</scope>
    <source>
        <strain evidence="1">CBS 384.51</strain>
    </source>
</reference>
<name>A0ACB8UHS1_9APHY</name>
<accession>A0ACB8UHS1</accession>
<evidence type="ECO:0000313" key="2">
    <source>
        <dbReference type="Proteomes" id="UP001055072"/>
    </source>
</evidence>
<evidence type="ECO:0000313" key="1">
    <source>
        <dbReference type="EMBL" id="KAI0093235.1"/>
    </source>
</evidence>